<dbReference type="PANTHER" id="PTHR34820:SF4">
    <property type="entry name" value="INNER MEMBRANE PROTEIN YEBZ"/>
    <property type="match status" value="1"/>
</dbReference>
<protein>
    <submittedName>
        <fullName evidence="12">Copper resistance protein CopC/CopD</fullName>
    </submittedName>
</protein>
<name>A0ABS7GRE9_9HYPH</name>
<gene>
    <name evidence="12" type="ORF">JNB85_08915</name>
</gene>
<evidence type="ECO:0000256" key="9">
    <source>
        <dbReference type="SAM" id="Phobius"/>
    </source>
</evidence>
<dbReference type="Proteomes" id="UP000717752">
    <property type="component" value="Unassembled WGS sequence"/>
</dbReference>
<evidence type="ECO:0000313" key="13">
    <source>
        <dbReference type="Proteomes" id="UP000717752"/>
    </source>
</evidence>
<dbReference type="InterPro" id="IPR008457">
    <property type="entry name" value="Cu-R_CopD_dom"/>
</dbReference>
<evidence type="ECO:0000256" key="4">
    <source>
        <dbReference type="ARBA" id="ARBA00022723"/>
    </source>
</evidence>
<evidence type="ECO:0000256" key="6">
    <source>
        <dbReference type="ARBA" id="ARBA00022989"/>
    </source>
</evidence>
<keyword evidence="13" id="KW-1185">Reference proteome</keyword>
<feature type="transmembrane region" description="Helical" evidence="9">
    <location>
        <begin position="142"/>
        <end position="167"/>
    </location>
</feature>
<dbReference type="InterPro" id="IPR014756">
    <property type="entry name" value="Ig_E-set"/>
</dbReference>
<evidence type="ECO:0000259" key="11">
    <source>
        <dbReference type="Pfam" id="PF05425"/>
    </source>
</evidence>
<evidence type="ECO:0000256" key="5">
    <source>
        <dbReference type="ARBA" id="ARBA00022729"/>
    </source>
</evidence>
<evidence type="ECO:0000259" key="10">
    <source>
        <dbReference type="Pfam" id="PF04234"/>
    </source>
</evidence>
<dbReference type="InterPro" id="IPR014755">
    <property type="entry name" value="Cu-Rt/internalin_Ig-like"/>
</dbReference>
<evidence type="ECO:0000256" key="1">
    <source>
        <dbReference type="ARBA" id="ARBA00004651"/>
    </source>
</evidence>
<feature type="transmembrane region" description="Helical" evidence="9">
    <location>
        <begin position="273"/>
        <end position="295"/>
    </location>
</feature>
<evidence type="ECO:0000256" key="7">
    <source>
        <dbReference type="ARBA" id="ARBA00023008"/>
    </source>
</evidence>
<feature type="transmembrane region" description="Helical" evidence="9">
    <location>
        <begin position="179"/>
        <end position="196"/>
    </location>
</feature>
<dbReference type="SUPFAM" id="SSF81296">
    <property type="entry name" value="E set domains"/>
    <property type="match status" value="1"/>
</dbReference>
<feature type="domain" description="Copper resistance protein D" evidence="11">
    <location>
        <begin position="308"/>
        <end position="406"/>
    </location>
</feature>
<reference evidence="12 13" key="1">
    <citation type="journal article" date="2021" name="MBio">
        <title>Poor Competitiveness of Bradyrhizobium in Pigeon Pea Root Colonization in Indian Soils.</title>
        <authorList>
            <person name="Chalasani D."/>
            <person name="Basu A."/>
            <person name="Pullabhotla S.V.S.R.N."/>
            <person name="Jorrin B."/>
            <person name="Neal A.L."/>
            <person name="Poole P.S."/>
            <person name="Podile A.R."/>
            <person name="Tkacz A."/>
        </authorList>
    </citation>
    <scope>NUCLEOTIDE SEQUENCE [LARGE SCALE GENOMIC DNA]</scope>
    <source>
        <strain evidence="12 13">HU56</strain>
    </source>
</reference>
<evidence type="ECO:0000256" key="3">
    <source>
        <dbReference type="ARBA" id="ARBA00022692"/>
    </source>
</evidence>
<dbReference type="Pfam" id="PF04234">
    <property type="entry name" value="CopC"/>
    <property type="match status" value="1"/>
</dbReference>
<dbReference type="InterPro" id="IPR032694">
    <property type="entry name" value="CopC/D"/>
</dbReference>
<dbReference type="Pfam" id="PF05425">
    <property type="entry name" value="CopD"/>
    <property type="match status" value="1"/>
</dbReference>
<feature type="transmembrane region" description="Helical" evidence="9">
    <location>
        <begin position="244"/>
        <end position="261"/>
    </location>
</feature>
<sequence length="529" mass="56425">MARNFPLWAAVCLLARVAGLFLFLAAEADAHAVLIASSPANNDILSVPPGKVLLRFNEAVRGVRFSMVAADGVTRGISANSTGAEVKAFLPDPLADGTVIVSYRVVSEDGHPIGGSIVFHVGKPSARSSDVSDISSKALHGVIWLVTIGSTLCLAILVGGAFFSCWFSPAGARRQSATLAALSIMLVLTGLYLQGLDDLGVGLVWTGLQPIAQVFSDQTGAAQCLKLVAIVLAVLPFARRPRSARIAAATALAIASLAFTLTGHSSIAQPRFIAWTAIFLHAGILLFWIGSLPPLMSLCRSAEDQHPLRFFSRQIPIPFAVMLLAGLLLAVTEIPRIDLAWSSLFARVLAVKIGLVAVLCGLALYNRFWLTDPALAGDPVARRWLRWSIGGEIGVALLIVAAASLWRFAGPEQHQYAYAQSPVSLHLHGQKAMAELEMTPQPDGTADIRVSILTPQFDPIQPRSVSLDLRNTLRGIEPLRYGLTNAADGTWAARNLPLSDIAGWSVDLQVLIDDFNLVHLEGDLPAGTE</sequence>
<comment type="subcellular location">
    <subcellularLocation>
        <location evidence="1">Cell membrane</location>
        <topology evidence="1">Multi-pass membrane protein</topology>
    </subcellularLocation>
</comment>
<dbReference type="InterPro" id="IPR007348">
    <property type="entry name" value="CopC_dom"/>
</dbReference>
<keyword evidence="8 9" id="KW-0472">Membrane</keyword>
<proteinExistence type="predicted"/>
<dbReference type="PANTHER" id="PTHR34820">
    <property type="entry name" value="INNER MEMBRANE PROTEIN YEBZ"/>
    <property type="match status" value="1"/>
</dbReference>
<keyword evidence="6 9" id="KW-1133">Transmembrane helix</keyword>
<comment type="caution">
    <text evidence="12">The sequence shown here is derived from an EMBL/GenBank/DDBJ whole genome shotgun (WGS) entry which is preliminary data.</text>
</comment>
<keyword evidence="2" id="KW-1003">Cell membrane</keyword>
<evidence type="ECO:0000313" key="12">
    <source>
        <dbReference type="EMBL" id="MBW9052529.1"/>
    </source>
</evidence>
<keyword evidence="3 9" id="KW-0812">Transmembrane</keyword>
<dbReference type="EMBL" id="JAEUAK010000003">
    <property type="protein sequence ID" value="MBW9052529.1"/>
    <property type="molecule type" value="Genomic_DNA"/>
</dbReference>
<feature type="transmembrane region" description="Helical" evidence="9">
    <location>
        <begin position="315"/>
        <end position="332"/>
    </location>
</feature>
<evidence type="ECO:0000256" key="2">
    <source>
        <dbReference type="ARBA" id="ARBA00022475"/>
    </source>
</evidence>
<feature type="transmembrane region" description="Helical" evidence="9">
    <location>
        <begin position="385"/>
        <end position="406"/>
    </location>
</feature>
<accession>A0ABS7GRE9</accession>
<feature type="domain" description="CopC" evidence="10">
    <location>
        <begin position="31"/>
        <end position="121"/>
    </location>
</feature>
<keyword evidence="4" id="KW-0479">Metal-binding</keyword>
<organism evidence="12 13">
    <name type="scientific">Rhizobium mesosinicum</name>
    <dbReference type="NCBI Taxonomy" id="335017"/>
    <lineage>
        <taxon>Bacteria</taxon>
        <taxon>Pseudomonadati</taxon>
        <taxon>Pseudomonadota</taxon>
        <taxon>Alphaproteobacteria</taxon>
        <taxon>Hyphomicrobiales</taxon>
        <taxon>Rhizobiaceae</taxon>
        <taxon>Rhizobium/Agrobacterium group</taxon>
        <taxon>Rhizobium</taxon>
    </lineage>
</organism>
<evidence type="ECO:0000256" key="8">
    <source>
        <dbReference type="ARBA" id="ARBA00023136"/>
    </source>
</evidence>
<dbReference type="RefSeq" id="WP_220333967.1">
    <property type="nucleotide sequence ID" value="NZ_JAEUAK010000003.1"/>
</dbReference>
<feature type="transmembrane region" description="Helical" evidence="9">
    <location>
        <begin position="344"/>
        <end position="365"/>
    </location>
</feature>
<keyword evidence="7" id="KW-0186">Copper</keyword>
<dbReference type="Gene3D" id="2.60.40.1220">
    <property type="match status" value="1"/>
</dbReference>
<keyword evidence="5" id="KW-0732">Signal</keyword>